<keyword evidence="2" id="KW-0507">mRNA processing</keyword>
<keyword evidence="6" id="KW-0812">Transmembrane</keyword>
<evidence type="ECO:0000256" key="4">
    <source>
        <dbReference type="ARBA" id="ARBA00023187"/>
    </source>
</evidence>
<sequence>MGAGLWDWKGFKLGVLQFRVGVGPVGHWEGGWLTIYRFRLDKSKFIGHTEADGAEQSHKPISVGLTEAEELEKYITIREEVYKKAKEFDSNIISFETVIKRPYFHIYLDFIEREGDLSKNRRFAFLLLEQSGDILGAQAAYQLAHSELPPKIHHLFLVFPFIFDILGTITINVLTWVAAAFDNFVSGQGDLSLYMLLFFLRFLPHMNLPKY</sequence>
<keyword evidence="3" id="KW-0677">Repeat</keyword>
<name>A0A498HK04_MALDO</name>
<feature type="transmembrane region" description="Helical" evidence="6">
    <location>
        <begin position="155"/>
        <end position="179"/>
    </location>
</feature>
<dbReference type="GO" id="GO:0030627">
    <property type="term" value="F:pre-mRNA 5'-splice site binding"/>
    <property type="evidence" value="ECO:0007669"/>
    <property type="project" value="TreeGrafter"/>
</dbReference>
<keyword evidence="4" id="KW-0508">mRNA splicing</keyword>
<evidence type="ECO:0000313" key="7">
    <source>
        <dbReference type="EMBL" id="RXH71806.1"/>
    </source>
</evidence>
<organism evidence="7 8">
    <name type="scientific">Malus domestica</name>
    <name type="common">Apple</name>
    <name type="synonym">Pyrus malus</name>
    <dbReference type="NCBI Taxonomy" id="3750"/>
    <lineage>
        <taxon>Eukaryota</taxon>
        <taxon>Viridiplantae</taxon>
        <taxon>Streptophyta</taxon>
        <taxon>Embryophyta</taxon>
        <taxon>Tracheophyta</taxon>
        <taxon>Spermatophyta</taxon>
        <taxon>Magnoliopsida</taxon>
        <taxon>eudicotyledons</taxon>
        <taxon>Gunneridae</taxon>
        <taxon>Pentapetalae</taxon>
        <taxon>rosids</taxon>
        <taxon>fabids</taxon>
        <taxon>Rosales</taxon>
        <taxon>Rosaceae</taxon>
        <taxon>Amygdaloideae</taxon>
        <taxon>Maleae</taxon>
        <taxon>Malus</taxon>
    </lineage>
</organism>
<reference evidence="7 8" key="1">
    <citation type="submission" date="2018-10" db="EMBL/GenBank/DDBJ databases">
        <title>A high-quality apple genome assembly.</title>
        <authorList>
            <person name="Hu J."/>
        </authorList>
    </citation>
    <scope>NUCLEOTIDE SEQUENCE [LARGE SCALE GENOMIC DNA]</scope>
    <source>
        <strain evidence="8">cv. HFTH1</strain>
        <tissue evidence="7">Young leaf</tissue>
    </source>
</reference>
<proteinExistence type="predicted"/>
<dbReference type="GO" id="GO:0000243">
    <property type="term" value="C:commitment complex"/>
    <property type="evidence" value="ECO:0007669"/>
    <property type="project" value="TreeGrafter"/>
</dbReference>
<keyword evidence="6" id="KW-0472">Membrane</keyword>
<feature type="transmembrane region" description="Helical" evidence="6">
    <location>
        <begin position="191"/>
        <end position="208"/>
    </location>
</feature>
<comment type="subcellular location">
    <subcellularLocation>
        <location evidence="1">Nucleus</location>
    </subcellularLocation>
</comment>
<dbReference type="PANTHER" id="PTHR17204">
    <property type="entry name" value="PRE-MRNA PROCESSING PROTEIN PRP39-RELATED"/>
    <property type="match status" value="1"/>
</dbReference>
<dbReference type="GO" id="GO:0005685">
    <property type="term" value="C:U1 snRNP"/>
    <property type="evidence" value="ECO:0007669"/>
    <property type="project" value="TreeGrafter"/>
</dbReference>
<dbReference type="Proteomes" id="UP000290289">
    <property type="component" value="Chromosome 16"/>
</dbReference>
<comment type="caution">
    <text evidence="7">The sequence shown here is derived from an EMBL/GenBank/DDBJ whole genome shotgun (WGS) entry which is preliminary data.</text>
</comment>
<evidence type="ECO:0000256" key="1">
    <source>
        <dbReference type="ARBA" id="ARBA00004123"/>
    </source>
</evidence>
<evidence type="ECO:0000313" key="8">
    <source>
        <dbReference type="Proteomes" id="UP000290289"/>
    </source>
</evidence>
<protein>
    <submittedName>
        <fullName evidence="7">Uncharacterized protein</fullName>
    </submittedName>
</protein>
<keyword evidence="6" id="KW-1133">Transmembrane helix</keyword>
<dbReference type="STRING" id="3750.A0A498HK04"/>
<dbReference type="PANTHER" id="PTHR17204:SF5">
    <property type="entry name" value="PRE-MRNA-PROCESSING FACTOR 39"/>
    <property type="match status" value="1"/>
</dbReference>
<evidence type="ECO:0000256" key="2">
    <source>
        <dbReference type="ARBA" id="ARBA00022664"/>
    </source>
</evidence>
<accession>A0A498HK04</accession>
<dbReference type="GO" id="GO:0000395">
    <property type="term" value="P:mRNA 5'-splice site recognition"/>
    <property type="evidence" value="ECO:0007669"/>
    <property type="project" value="TreeGrafter"/>
</dbReference>
<keyword evidence="5" id="KW-0539">Nucleus</keyword>
<gene>
    <name evidence="7" type="ORF">DVH24_025307</name>
</gene>
<evidence type="ECO:0000256" key="3">
    <source>
        <dbReference type="ARBA" id="ARBA00022737"/>
    </source>
</evidence>
<evidence type="ECO:0000256" key="6">
    <source>
        <dbReference type="SAM" id="Phobius"/>
    </source>
</evidence>
<dbReference type="AlphaFoldDB" id="A0A498HK04"/>
<keyword evidence="8" id="KW-1185">Reference proteome</keyword>
<evidence type="ECO:0000256" key="5">
    <source>
        <dbReference type="ARBA" id="ARBA00023242"/>
    </source>
</evidence>
<dbReference type="EMBL" id="RDQH01000342">
    <property type="protein sequence ID" value="RXH71806.1"/>
    <property type="molecule type" value="Genomic_DNA"/>
</dbReference>
<dbReference type="GO" id="GO:0071004">
    <property type="term" value="C:U2-type prespliceosome"/>
    <property type="evidence" value="ECO:0007669"/>
    <property type="project" value="TreeGrafter"/>
</dbReference>